<reference evidence="1" key="1">
    <citation type="journal article" date="2020" name="Environ. Microbiol.">
        <title>Metabolic strategies of marine subseafloor Chloroflexi inferred from genome reconstructions.</title>
        <authorList>
            <person name="Fincker M."/>
            <person name="Huber J.A."/>
            <person name="Orphan V.J."/>
            <person name="Rappe M.S."/>
            <person name="Teske A."/>
            <person name="Spormann A.M."/>
        </authorList>
    </citation>
    <scope>NUCLEOTIDE SEQUENCE</scope>
    <source>
        <strain evidence="1">W379</strain>
    </source>
</reference>
<evidence type="ECO:0007829" key="2">
    <source>
        <dbReference type="PDB" id="7Y5Y"/>
    </source>
</evidence>
<sequence>MDHLKPEKLQTRFLNGSQNDGPRYPRCYTLTHSDSTGELFLTIGPSYDYEQISGWYTRFMRDEVLAVWEMDEEDMALHVHVHVSGGLILGSAKWRDKIFRQHMPLVLEAFRYGDRELVKKYPEMDQAPILVHFHAPNPKFDLVETWGILRDYK</sequence>
<proteinExistence type="evidence at protein level"/>
<comment type="caution">
    <text evidence="1">The sequence shown here is derived from an EMBL/GenBank/DDBJ whole genome shotgun (WGS) entry which is preliminary data.</text>
</comment>
<evidence type="ECO:0000313" key="1">
    <source>
        <dbReference type="EMBL" id="HEY48031.1"/>
    </source>
</evidence>
<reference evidence="2" key="2">
    <citation type="journal article" date="2022" name="Protein Sci.">
        <title>Crystal structure and reaction mechanism of a bacterial Mg-dechelatase homolog from the Chloroflexi Anaerolineae.</title>
        <authorList>
            <person name="Dey D."/>
            <person name="Nishijima M."/>
            <person name="Tanaka R."/>
            <person name="Kurisu G."/>
            <person name="Tanaka H."/>
            <person name="Ito H."/>
        </authorList>
    </citation>
    <scope>X-RAY CRYSTALLOGRAPHY (1.85 ANGSTROMS) OF 1-153</scope>
</reference>
<dbReference type="EMBL" id="DUEZ01000085">
    <property type="protein sequence ID" value="HEY48031.1"/>
    <property type="molecule type" value="Genomic_DNA"/>
</dbReference>
<accession>A0A7V2LBK3</accession>
<gene>
    <name evidence="1" type="ORF">G4O14_14785</name>
</gene>
<keyword evidence="2" id="KW-0002">3D-structure</keyword>
<dbReference type="PDB" id="7Y5Y">
    <property type="method" value="X-ray"/>
    <property type="resolution" value="1.85 A"/>
    <property type="chains" value="A/B=1-153"/>
</dbReference>
<name>A0ACD6B9V7_9CHLR</name>
<organism evidence="1">
    <name type="scientific">Anaerolineae bacterium</name>
    <dbReference type="NCBI Taxonomy" id="2052143"/>
    <lineage>
        <taxon>Bacteria</taxon>
        <taxon>Bacillati</taxon>
        <taxon>Chloroflexota</taxon>
        <taxon>Anaerolineae</taxon>
    </lineage>
</organism>
<accession>A0ACD6B9V7</accession>
<protein>
    <submittedName>
        <fullName evidence="1">Uncharacterized protein</fullName>
    </submittedName>
</protein>